<feature type="domain" description="Disease resistance R13L4/SHOC-2-like LRR" evidence="8">
    <location>
        <begin position="1"/>
        <end position="70"/>
    </location>
</feature>
<keyword evidence="6" id="KW-0175">Coiled coil</keyword>
<dbReference type="AlphaFoldDB" id="A0AAV5D3G5"/>
<evidence type="ECO:0000256" key="4">
    <source>
        <dbReference type="ARBA" id="ARBA00022741"/>
    </source>
</evidence>
<evidence type="ECO:0000256" key="6">
    <source>
        <dbReference type="ARBA" id="ARBA00023054"/>
    </source>
</evidence>
<keyword evidence="2" id="KW-0433">Leucine-rich repeat</keyword>
<dbReference type="EMBL" id="BQKI01000011">
    <property type="protein sequence ID" value="GJN04643.1"/>
    <property type="molecule type" value="Genomic_DNA"/>
</dbReference>
<dbReference type="Proteomes" id="UP001054889">
    <property type="component" value="Unassembled WGS sequence"/>
</dbReference>
<dbReference type="InterPro" id="IPR038005">
    <property type="entry name" value="RX-like_CC"/>
</dbReference>
<keyword evidence="10" id="KW-1185">Reference proteome</keyword>
<dbReference type="Pfam" id="PF18052">
    <property type="entry name" value="Rx_N"/>
    <property type="match status" value="1"/>
</dbReference>
<dbReference type="Pfam" id="PF23598">
    <property type="entry name" value="LRR_14"/>
    <property type="match status" value="2"/>
</dbReference>
<dbReference type="GO" id="GO:0006952">
    <property type="term" value="P:defense response"/>
    <property type="evidence" value="ECO:0007669"/>
    <property type="project" value="UniProtKB-KW"/>
</dbReference>
<comment type="caution">
    <text evidence="9">The sequence shown here is derived from an EMBL/GenBank/DDBJ whole genome shotgun (WGS) entry which is preliminary data.</text>
</comment>
<keyword evidence="4" id="KW-0547">Nucleotide-binding</keyword>
<evidence type="ECO:0000259" key="7">
    <source>
        <dbReference type="Pfam" id="PF18052"/>
    </source>
</evidence>
<dbReference type="Gene3D" id="1.20.5.4130">
    <property type="match status" value="1"/>
</dbReference>
<keyword evidence="5" id="KW-0611">Plant defense</keyword>
<dbReference type="PANTHER" id="PTHR19338">
    <property type="entry name" value="TRANSLOCASE OF INNER MITOCHONDRIAL MEMBRANE 13 HOMOLOG"/>
    <property type="match status" value="1"/>
</dbReference>
<gene>
    <name evidence="9" type="primary">ga22208</name>
    <name evidence="9" type="ORF">PR202_ga22208</name>
</gene>
<keyword evidence="3" id="KW-0677">Repeat</keyword>
<dbReference type="InterPro" id="IPR041118">
    <property type="entry name" value="Rx_N"/>
</dbReference>
<name>A0AAV5D3G5_ELECO</name>
<dbReference type="InterPro" id="IPR055414">
    <property type="entry name" value="LRR_R13L4/SHOC2-like"/>
</dbReference>
<evidence type="ECO:0000313" key="9">
    <source>
        <dbReference type="EMBL" id="GJN04643.1"/>
    </source>
</evidence>
<evidence type="ECO:0000256" key="5">
    <source>
        <dbReference type="ARBA" id="ARBA00022821"/>
    </source>
</evidence>
<evidence type="ECO:0000256" key="1">
    <source>
        <dbReference type="ARBA" id="ARBA00008894"/>
    </source>
</evidence>
<comment type="similarity">
    <text evidence="1">Belongs to the disease resistance NB-LRR family.</text>
</comment>
<reference evidence="9" key="1">
    <citation type="journal article" date="2018" name="DNA Res.">
        <title>Multiple hybrid de novo genome assembly of finger millet, an orphan allotetraploid crop.</title>
        <authorList>
            <person name="Hatakeyama M."/>
            <person name="Aluri S."/>
            <person name="Balachadran M.T."/>
            <person name="Sivarajan S.R."/>
            <person name="Patrignani A."/>
            <person name="Gruter S."/>
            <person name="Poveda L."/>
            <person name="Shimizu-Inatsugi R."/>
            <person name="Baeten J."/>
            <person name="Francoijs K.J."/>
            <person name="Nataraja K.N."/>
            <person name="Reddy Y.A.N."/>
            <person name="Phadnis S."/>
            <person name="Ravikumar R.L."/>
            <person name="Schlapbach R."/>
            <person name="Sreeman S.M."/>
            <person name="Shimizu K.K."/>
        </authorList>
    </citation>
    <scope>NUCLEOTIDE SEQUENCE</scope>
</reference>
<feature type="domain" description="Disease resistance N-terminal" evidence="7">
    <location>
        <begin position="127"/>
        <end position="212"/>
    </location>
</feature>
<dbReference type="CDD" id="cd14798">
    <property type="entry name" value="RX-CC_like"/>
    <property type="match status" value="1"/>
</dbReference>
<evidence type="ECO:0000256" key="2">
    <source>
        <dbReference type="ARBA" id="ARBA00022614"/>
    </source>
</evidence>
<evidence type="ECO:0000256" key="3">
    <source>
        <dbReference type="ARBA" id="ARBA00022737"/>
    </source>
</evidence>
<proteinExistence type="inferred from homology"/>
<protein>
    <submittedName>
        <fullName evidence="9">Uncharacterized protein</fullName>
    </submittedName>
</protein>
<dbReference type="PANTHER" id="PTHR19338:SF53">
    <property type="entry name" value="RX N-TERMINAL DOMAIN-CONTAINING PROTEIN"/>
    <property type="match status" value="1"/>
</dbReference>
<reference evidence="9" key="2">
    <citation type="submission" date="2021-12" db="EMBL/GenBank/DDBJ databases">
        <title>Resequencing data analysis of finger millet.</title>
        <authorList>
            <person name="Hatakeyama M."/>
            <person name="Aluri S."/>
            <person name="Balachadran M.T."/>
            <person name="Sivarajan S.R."/>
            <person name="Poveda L."/>
            <person name="Shimizu-Inatsugi R."/>
            <person name="Schlapbach R."/>
            <person name="Sreeman S.M."/>
            <person name="Shimizu K.K."/>
        </authorList>
    </citation>
    <scope>NUCLEOTIDE SEQUENCE</scope>
</reference>
<evidence type="ECO:0000259" key="8">
    <source>
        <dbReference type="Pfam" id="PF23598"/>
    </source>
</evidence>
<organism evidence="9 10">
    <name type="scientific">Eleusine coracana subsp. coracana</name>
    <dbReference type="NCBI Taxonomy" id="191504"/>
    <lineage>
        <taxon>Eukaryota</taxon>
        <taxon>Viridiplantae</taxon>
        <taxon>Streptophyta</taxon>
        <taxon>Embryophyta</taxon>
        <taxon>Tracheophyta</taxon>
        <taxon>Spermatophyta</taxon>
        <taxon>Magnoliopsida</taxon>
        <taxon>Liliopsida</taxon>
        <taxon>Poales</taxon>
        <taxon>Poaceae</taxon>
        <taxon>PACMAD clade</taxon>
        <taxon>Chloridoideae</taxon>
        <taxon>Cynodonteae</taxon>
        <taxon>Eleusininae</taxon>
        <taxon>Eleusine</taxon>
    </lineage>
</organism>
<accession>A0AAV5D3G5</accession>
<sequence length="429" mass="47986">MQNLTTVHLAFELRQIIDQFGDSNFGLQNLSSLVDISVEMICSNANIGEVIYTEDAFEKAVNRNPNRPTMKLLKTFVGASGGWKMCPRKPGLVVAWVFPAGAACPGSIIWYMLCDIDIEYCEDIVGAMGTLLPKLGDLLRDEYNLQKSVRGEIMFLKAEMESMESSLIEVSEAPIDQPPNKHVKIWKRDARDLSYDLEDSIDRFMLSVKTGKTTLANAVYEKLRGKFDCGAFVSVSINPLSTLGGGDLQVLGSIPSMEHLSIKVGGFTEDGEKNRVVIESGYPFPCLTKLVMSWYTNTIDVVFAPGAMQRLQTLMFKFDVREELNQFGGFDFGLENLSSLEDITIVMYCYDASPDDMKAAEDAIKNSLYMNPNKPRLEFFIASSADKPRLELDKCRRSARMSHPTPKKPAECFCRANRIGFLVDMDPTR</sequence>
<dbReference type="GO" id="GO:0000166">
    <property type="term" value="F:nucleotide binding"/>
    <property type="evidence" value="ECO:0007669"/>
    <property type="project" value="UniProtKB-KW"/>
</dbReference>
<feature type="domain" description="Disease resistance R13L4/SHOC-2-like LRR" evidence="8">
    <location>
        <begin position="240"/>
        <end position="377"/>
    </location>
</feature>
<evidence type="ECO:0000313" key="10">
    <source>
        <dbReference type="Proteomes" id="UP001054889"/>
    </source>
</evidence>